<dbReference type="PANTHER" id="PTHR31089">
    <property type="entry name" value="CYCLIC DOF FACTOR 2"/>
    <property type="match status" value="1"/>
</dbReference>
<dbReference type="InterPro" id="IPR003851">
    <property type="entry name" value="Znf_Dof"/>
</dbReference>
<keyword evidence="4" id="KW-0805">Transcription regulation</keyword>
<accession>A0ABD1GF34</accession>
<dbReference type="GO" id="GO:0005634">
    <property type="term" value="C:nucleus"/>
    <property type="evidence" value="ECO:0007669"/>
    <property type="project" value="UniProtKB-SubCell"/>
</dbReference>
<evidence type="ECO:0000259" key="10">
    <source>
        <dbReference type="PROSITE" id="PS50884"/>
    </source>
</evidence>
<evidence type="ECO:0000313" key="12">
    <source>
        <dbReference type="Proteomes" id="UP001567538"/>
    </source>
</evidence>
<evidence type="ECO:0000313" key="11">
    <source>
        <dbReference type="EMBL" id="KAL1541631.1"/>
    </source>
</evidence>
<evidence type="ECO:0000256" key="1">
    <source>
        <dbReference type="ARBA" id="ARBA00022723"/>
    </source>
</evidence>
<evidence type="ECO:0000256" key="4">
    <source>
        <dbReference type="ARBA" id="ARBA00023015"/>
    </source>
</evidence>
<dbReference type="GO" id="GO:0008270">
    <property type="term" value="F:zinc ion binding"/>
    <property type="evidence" value="ECO:0007669"/>
    <property type="project" value="UniProtKB-KW"/>
</dbReference>
<dbReference type="PANTHER" id="PTHR31089:SF1">
    <property type="entry name" value="CYCLIC DOF FACTOR 3"/>
    <property type="match status" value="1"/>
</dbReference>
<dbReference type="AlphaFoldDB" id="A0ABD1GF34"/>
<evidence type="ECO:0000256" key="7">
    <source>
        <dbReference type="ARBA" id="ARBA00023242"/>
    </source>
</evidence>
<feature type="domain" description="Dof-type" evidence="10">
    <location>
        <begin position="99"/>
        <end position="153"/>
    </location>
</feature>
<organism evidence="11 12">
    <name type="scientific">Salvia divinorum</name>
    <name type="common">Maria pastora</name>
    <name type="synonym">Diviner's sage</name>
    <dbReference type="NCBI Taxonomy" id="28513"/>
    <lineage>
        <taxon>Eukaryota</taxon>
        <taxon>Viridiplantae</taxon>
        <taxon>Streptophyta</taxon>
        <taxon>Embryophyta</taxon>
        <taxon>Tracheophyta</taxon>
        <taxon>Spermatophyta</taxon>
        <taxon>Magnoliopsida</taxon>
        <taxon>eudicotyledons</taxon>
        <taxon>Gunneridae</taxon>
        <taxon>Pentapetalae</taxon>
        <taxon>asterids</taxon>
        <taxon>lamiids</taxon>
        <taxon>Lamiales</taxon>
        <taxon>Lamiaceae</taxon>
        <taxon>Nepetoideae</taxon>
        <taxon>Mentheae</taxon>
        <taxon>Salviinae</taxon>
        <taxon>Salvia</taxon>
        <taxon>Salvia subgen. Calosphace</taxon>
    </lineage>
</organism>
<keyword evidence="12" id="KW-1185">Reference proteome</keyword>
<proteinExistence type="predicted"/>
<evidence type="ECO:0000256" key="9">
    <source>
        <dbReference type="SAM" id="MobiDB-lite"/>
    </source>
</evidence>
<comment type="subcellular location">
    <subcellularLocation>
        <location evidence="8">Nucleus</location>
    </subcellularLocation>
</comment>
<keyword evidence="7 8" id="KW-0539">Nucleus</keyword>
<protein>
    <submittedName>
        <fullName evidence="11">Cyclic dof factor 3-like</fullName>
    </submittedName>
</protein>
<evidence type="ECO:0000256" key="5">
    <source>
        <dbReference type="ARBA" id="ARBA00023125"/>
    </source>
</evidence>
<gene>
    <name evidence="11" type="ORF">AAHA92_25830</name>
</gene>
<keyword evidence="1" id="KW-0479">Metal-binding</keyword>
<comment type="caution">
    <text evidence="11">The sequence shown here is derived from an EMBL/GenBank/DDBJ whole genome shotgun (WGS) entry which is preliminary data.</text>
</comment>
<feature type="compositionally biased region" description="Basic and acidic residues" evidence="9">
    <location>
        <begin position="26"/>
        <end position="58"/>
    </location>
</feature>
<evidence type="ECO:0000256" key="2">
    <source>
        <dbReference type="ARBA" id="ARBA00022771"/>
    </source>
</evidence>
<evidence type="ECO:0000256" key="3">
    <source>
        <dbReference type="ARBA" id="ARBA00022833"/>
    </source>
</evidence>
<evidence type="ECO:0000256" key="8">
    <source>
        <dbReference type="PROSITE-ProRule" id="PRU00071"/>
    </source>
</evidence>
<keyword evidence="3" id="KW-0862">Zinc</keyword>
<dbReference type="Pfam" id="PF02701">
    <property type="entry name" value="Zn_ribbon_Dof"/>
    <property type="match status" value="1"/>
</dbReference>
<dbReference type="PROSITE" id="PS01361">
    <property type="entry name" value="ZF_DOF_1"/>
    <property type="match status" value="1"/>
</dbReference>
<feature type="region of interest" description="Disordered" evidence="9">
    <location>
        <begin position="16"/>
        <end position="94"/>
    </location>
</feature>
<sequence length="306" mass="33905">MVKEPEIKLFGRKICFPDNGAAGERSSGDSRDCERCLEKSKGEGVGRQEQRDEVREGEICETSAENEESQSSAPPESDEEKDGAANSDRKTLKKPDKIIPCPRCNSMDTKFCYYNNYNVKQPRHFCRSCQRYWTAGGTMRNVPVGAGRRKNKTSRHLTITNTTDGLHNLKFNTNATVLSFSHHLPCAGNRGAPNDRNDGFSWPLTAVFPPMPCYLWNLSESALGKRSRSGEVVVPKTLRMDDPEEAARSSIWSTLGIKYDSVSREGLFKGLQPKDCGKKPAMAVVGPLLQANPAALSRAVAFQERA</sequence>
<evidence type="ECO:0000256" key="6">
    <source>
        <dbReference type="ARBA" id="ARBA00023163"/>
    </source>
</evidence>
<keyword evidence="2 8" id="KW-0863">Zinc-finger</keyword>
<keyword evidence="5 8" id="KW-0238">DNA-binding</keyword>
<name>A0ABD1GF34_SALDI</name>
<dbReference type="PROSITE" id="PS50884">
    <property type="entry name" value="ZF_DOF_2"/>
    <property type="match status" value="1"/>
</dbReference>
<dbReference type="EMBL" id="JBEAFC010000009">
    <property type="protein sequence ID" value="KAL1541631.1"/>
    <property type="molecule type" value="Genomic_DNA"/>
</dbReference>
<dbReference type="Proteomes" id="UP001567538">
    <property type="component" value="Unassembled WGS sequence"/>
</dbReference>
<dbReference type="InterPro" id="IPR045174">
    <property type="entry name" value="Dof"/>
</dbReference>
<dbReference type="GO" id="GO:0003677">
    <property type="term" value="F:DNA binding"/>
    <property type="evidence" value="ECO:0007669"/>
    <property type="project" value="UniProtKB-UniRule"/>
</dbReference>
<keyword evidence="6" id="KW-0804">Transcription</keyword>
<reference evidence="11 12" key="1">
    <citation type="submission" date="2024-06" db="EMBL/GenBank/DDBJ databases">
        <title>A chromosome level genome sequence of Diviner's sage (Salvia divinorum).</title>
        <authorList>
            <person name="Ford S.A."/>
            <person name="Ro D.-K."/>
            <person name="Ness R.W."/>
            <person name="Phillips M.A."/>
        </authorList>
    </citation>
    <scope>NUCLEOTIDE SEQUENCE [LARGE SCALE GENOMIC DNA]</scope>
    <source>
        <strain evidence="11">SAF-2024a</strain>
        <tissue evidence="11">Leaf</tissue>
    </source>
</reference>